<gene>
    <name evidence="1" type="ORF">GCM10011386_45510</name>
</gene>
<name>A0ABQ1N3F6_9SPHI</name>
<protein>
    <recommendedName>
        <fullName evidence="3">Nuclear transport factor 2 family protein</fullName>
    </recommendedName>
</protein>
<keyword evidence="2" id="KW-1185">Reference proteome</keyword>
<reference evidence="2" key="1">
    <citation type="journal article" date="2019" name="Int. J. Syst. Evol. Microbiol.">
        <title>The Global Catalogue of Microorganisms (GCM) 10K type strain sequencing project: providing services to taxonomists for standard genome sequencing and annotation.</title>
        <authorList>
            <consortium name="The Broad Institute Genomics Platform"/>
            <consortium name="The Broad Institute Genome Sequencing Center for Infectious Disease"/>
            <person name="Wu L."/>
            <person name="Ma J."/>
        </authorList>
    </citation>
    <scope>NUCLEOTIDE SEQUENCE [LARGE SCALE GENOMIC DNA]</scope>
    <source>
        <strain evidence="2">CGMCC 1.15342</strain>
    </source>
</reference>
<comment type="caution">
    <text evidence="1">The sequence shown here is derived from an EMBL/GenBank/DDBJ whole genome shotgun (WGS) entry which is preliminary data.</text>
</comment>
<evidence type="ECO:0000313" key="1">
    <source>
        <dbReference type="EMBL" id="GGC48208.1"/>
    </source>
</evidence>
<dbReference type="RefSeq" id="WP_188753781.1">
    <property type="nucleotide sequence ID" value="NZ_BMIK01000029.1"/>
</dbReference>
<proteinExistence type="predicted"/>
<accession>A0ABQ1N3F6</accession>
<dbReference type="Proteomes" id="UP000597338">
    <property type="component" value="Unassembled WGS sequence"/>
</dbReference>
<evidence type="ECO:0008006" key="3">
    <source>
        <dbReference type="Google" id="ProtNLM"/>
    </source>
</evidence>
<organism evidence="1 2">
    <name type="scientific">Parapedobacter defluvii</name>
    <dbReference type="NCBI Taxonomy" id="2045106"/>
    <lineage>
        <taxon>Bacteria</taxon>
        <taxon>Pseudomonadati</taxon>
        <taxon>Bacteroidota</taxon>
        <taxon>Sphingobacteriia</taxon>
        <taxon>Sphingobacteriales</taxon>
        <taxon>Sphingobacteriaceae</taxon>
        <taxon>Parapedobacter</taxon>
    </lineage>
</organism>
<sequence length="159" mass="18380">MTKIIVTIVLFLTVKVTFGQSYRSLENEEIVEKLTALFDLKPEDAKSSGYLFASHIFCLLCEVERPFTRARPYDLEHEEFVTKFWADVLSSGWLQRAQVSDRVFIQETFNDPVERSDYIVFFTTHKKDEVAKGHEGAQLGIYFKREDGVLKISGFETIP</sequence>
<evidence type="ECO:0000313" key="2">
    <source>
        <dbReference type="Proteomes" id="UP000597338"/>
    </source>
</evidence>
<dbReference type="EMBL" id="BMIK01000029">
    <property type="protein sequence ID" value="GGC48208.1"/>
    <property type="molecule type" value="Genomic_DNA"/>
</dbReference>